<feature type="binding site" evidence="7">
    <location>
        <position position="71"/>
    </location>
    <ligand>
        <name>ATP</name>
        <dbReference type="ChEBI" id="CHEBI:30616"/>
    </ligand>
</feature>
<evidence type="ECO:0000256" key="5">
    <source>
        <dbReference type="ARBA" id="ARBA00022777"/>
    </source>
</evidence>
<organism evidence="10 11">
    <name type="scientific">Kineosphaera limosa NBRC 100340</name>
    <dbReference type="NCBI Taxonomy" id="1184609"/>
    <lineage>
        <taxon>Bacteria</taxon>
        <taxon>Bacillati</taxon>
        <taxon>Actinomycetota</taxon>
        <taxon>Actinomycetes</taxon>
        <taxon>Micrococcales</taxon>
        <taxon>Dermatophilaceae</taxon>
        <taxon>Kineosphaera</taxon>
    </lineage>
</organism>
<dbReference type="Pfam" id="PF00069">
    <property type="entry name" value="Pkinase"/>
    <property type="match status" value="1"/>
</dbReference>
<dbReference type="PANTHER" id="PTHR43289">
    <property type="entry name" value="MITOGEN-ACTIVATED PROTEIN KINASE KINASE KINASE 20-RELATED"/>
    <property type="match status" value="1"/>
</dbReference>
<evidence type="ECO:0000313" key="11">
    <source>
        <dbReference type="Proteomes" id="UP000008366"/>
    </source>
</evidence>
<dbReference type="EMBL" id="BAHD01000075">
    <property type="protein sequence ID" value="GAB97595.1"/>
    <property type="molecule type" value="Genomic_DNA"/>
</dbReference>
<dbReference type="RefSeq" id="WP_006594127.1">
    <property type="nucleotide sequence ID" value="NZ_BAHD01000075.1"/>
</dbReference>
<keyword evidence="5" id="KW-0418">Kinase</keyword>
<keyword evidence="4 7" id="KW-0547">Nucleotide-binding</keyword>
<keyword evidence="3" id="KW-0808">Transferase</keyword>
<comment type="caution">
    <text evidence="10">The sequence shown here is derived from an EMBL/GenBank/DDBJ whole genome shotgun (WGS) entry which is preliminary data.</text>
</comment>
<dbReference type="SMART" id="SM00220">
    <property type="entry name" value="S_TKc"/>
    <property type="match status" value="1"/>
</dbReference>
<evidence type="ECO:0000256" key="6">
    <source>
        <dbReference type="ARBA" id="ARBA00022840"/>
    </source>
</evidence>
<evidence type="ECO:0000313" key="10">
    <source>
        <dbReference type="EMBL" id="GAB97595.1"/>
    </source>
</evidence>
<dbReference type="InterPro" id="IPR008271">
    <property type="entry name" value="Ser/Thr_kinase_AS"/>
</dbReference>
<dbReference type="PROSITE" id="PS00108">
    <property type="entry name" value="PROTEIN_KINASE_ST"/>
    <property type="match status" value="1"/>
</dbReference>
<dbReference type="PROSITE" id="PS00107">
    <property type="entry name" value="PROTEIN_KINASE_ATP"/>
    <property type="match status" value="1"/>
</dbReference>
<accession>K6WE67</accession>
<dbReference type="InterPro" id="IPR017441">
    <property type="entry name" value="Protein_kinase_ATP_BS"/>
</dbReference>
<evidence type="ECO:0000256" key="7">
    <source>
        <dbReference type="PROSITE-ProRule" id="PRU10141"/>
    </source>
</evidence>
<reference evidence="10 11" key="1">
    <citation type="submission" date="2012-08" db="EMBL/GenBank/DDBJ databases">
        <title>Whole genome shotgun sequence of Kineosphaera limosa NBRC 100340.</title>
        <authorList>
            <person name="Yoshida I."/>
            <person name="Isaki S."/>
            <person name="Hosoyama A."/>
            <person name="Tsuchikane K."/>
            <person name="Katsumata H."/>
            <person name="Ando Y."/>
            <person name="Ohji S."/>
            <person name="Hamada M."/>
            <person name="Tamura T."/>
            <person name="Yamazoe A."/>
            <person name="Yamazaki S."/>
            <person name="Fujita N."/>
        </authorList>
    </citation>
    <scope>NUCLEOTIDE SEQUENCE [LARGE SCALE GENOMIC DNA]</scope>
    <source>
        <strain evidence="10 11">NBRC 100340</strain>
    </source>
</reference>
<dbReference type="GO" id="GO:0005524">
    <property type="term" value="F:ATP binding"/>
    <property type="evidence" value="ECO:0007669"/>
    <property type="project" value="UniProtKB-UniRule"/>
</dbReference>
<gene>
    <name evidence="10" type="ORF">KILIM_075_00140</name>
</gene>
<dbReference type="InterPro" id="IPR011009">
    <property type="entry name" value="Kinase-like_dom_sf"/>
</dbReference>
<dbReference type="eggNOG" id="COG0515">
    <property type="taxonomic scope" value="Bacteria"/>
</dbReference>
<keyword evidence="6 7" id="KW-0067">ATP-binding</keyword>
<evidence type="ECO:0000256" key="8">
    <source>
        <dbReference type="SAM" id="MobiDB-lite"/>
    </source>
</evidence>
<evidence type="ECO:0000256" key="3">
    <source>
        <dbReference type="ARBA" id="ARBA00022679"/>
    </source>
</evidence>
<dbReference type="OrthoDB" id="9762169at2"/>
<sequence length="479" mass="51447">MSQTPRPSSEPSREFGLVAVGSEGATSELLEVFDRLGLAGDFEPTAWLGEGCSAQVFRAVHRMTSHEVALKVWDRLSPDEHRRFLREVDVMQRVTSDRHDDTTCVAALLWAGQAQGPVHRVAWVAVDLYDGSLRDRLAEQPPPAEEAAQICLDLLTGLSTLHDLGILHRDIKPANVLLRAGRAVVSDFGLAARDPADFSVLDAGTPGFVAPELTGGGPAQATATVPETGPEPAPPTERSDIYAAGRTIEAVVRAVRTARPGALPEFDAVIARATDPDPRERFADAAAMRRALVDARAGVRTRRDRSRAWLRRQELTPGQLRRRLSIPMVAALLAAGGVGVAMTWPLRPTFGPTPSLALGVPDRVEVQTLDCFQGTVVLEQGQALLLGSRNENALAPSWSVTLVEPLPPAGRPGAWQGQLYFGPDSTLRQHYLVRLASIDAEEIPEGVTGGQLAALMDSADTIIERPYTRGLGPGAECDP</sequence>
<evidence type="ECO:0000256" key="2">
    <source>
        <dbReference type="ARBA" id="ARBA00022527"/>
    </source>
</evidence>
<dbReference type="CDD" id="cd14014">
    <property type="entry name" value="STKc_PknB_like"/>
    <property type="match status" value="1"/>
</dbReference>
<dbReference type="PANTHER" id="PTHR43289:SF6">
    <property type="entry name" value="SERINE_THREONINE-PROTEIN KINASE NEKL-3"/>
    <property type="match status" value="1"/>
</dbReference>
<dbReference type="GO" id="GO:0004674">
    <property type="term" value="F:protein serine/threonine kinase activity"/>
    <property type="evidence" value="ECO:0007669"/>
    <property type="project" value="UniProtKB-KW"/>
</dbReference>
<protein>
    <recommendedName>
        <fullName evidence="1">non-specific serine/threonine protein kinase</fullName>
        <ecNumber evidence="1">2.7.11.1</ecNumber>
    </recommendedName>
</protein>
<dbReference type="InterPro" id="IPR000719">
    <property type="entry name" value="Prot_kinase_dom"/>
</dbReference>
<dbReference type="EC" id="2.7.11.1" evidence="1"/>
<dbReference type="AlphaFoldDB" id="K6WE67"/>
<dbReference type="Gene3D" id="1.10.510.10">
    <property type="entry name" value="Transferase(Phosphotransferase) domain 1"/>
    <property type="match status" value="1"/>
</dbReference>
<feature type="region of interest" description="Disordered" evidence="8">
    <location>
        <begin position="215"/>
        <end position="238"/>
    </location>
</feature>
<evidence type="ECO:0000256" key="4">
    <source>
        <dbReference type="ARBA" id="ARBA00022741"/>
    </source>
</evidence>
<feature type="domain" description="Protein kinase" evidence="9">
    <location>
        <begin position="42"/>
        <end position="293"/>
    </location>
</feature>
<dbReference type="SUPFAM" id="SSF56112">
    <property type="entry name" value="Protein kinase-like (PK-like)"/>
    <property type="match status" value="1"/>
</dbReference>
<dbReference type="Gene3D" id="3.30.200.20">
    <property type="entry name" value="Phosphorylase Kinase, domain 1"/>
    <property type="match status" value="1"/>
</dbReference>
<keyword evidence="11" id="KW-1185">Reference proteome</keyword>
<keyword evidence="2" id="KW-0723">Serine/threonine-protein kinase</keyword>
<evidence type="ECO:0000259" key="9">
    <source>
        <dbReference type="PROSITE" id="PS50011"/>
    </source>
</evidence>
<dbReference type="STRING" id="1184609.KILIM_075_00140"/>
<proteinExistence type="predicted"/>
<dbReference type="PROSITE" id="PS50011">
    <property type="entry name" value="PROTEIN_KINASE_DOM"/>
    <property type="match status" value="1"/>
</dbReference>
<evidence type="ECO:0000256" key="1">
    <source>
        <dbReference type="ARBA" id="ARBA00012513"/>
    </source>
</evidence>
<dbReference type="Proteomes" id="UP000008366">
    <property type="component" value="Unassembled WGS sequence"/>
</dbReference>
<name>K6WE67_9MICO</name>